<keyword evidence="2" id="KW-0472">Membrane</keyword>
<feature type="region of interest" description="Disordered" evidence="1">
    <location>
        <begin position="237"/>
        <end position="264"/>
    </location>
</feature>
<sequence length="331" mass="36200">MSSLVPESTTSVYSGIFGLLWSSSLYPIVAALTTIALSLIFFRRPWESRKEDISRQRQPARDGRNPDISIPGPTSTIPRPQPVDYSPGDERHLDISVQSQAPLTMSEPQFIDKEARDERNPGISIPAQAFSTPRPQPVDHSSRDEGHPGVLVPPRDPPTTSEPQTLGDRDAPNRGATRDGTPAILMVSPTIDHSSMEARNKDGHDIPIPIEMPFITSEHPSMDRGGEGVQNAKAGHGVDPKIPIPTDAPTVATEPYSGIRRDRDTGSEEVPFITMFEASSNFQISNTNINAIGGNATIIRFGDGEFTEIQRNLVCCTYTSRLKHNSIFVDL</sequence>
<gene>
    <name evidence="3" type="ORF">M378DRAFT_794869</name>
</gene>
<organism evidence="3 4">
    <name type="scientific">Amanita muscaria (strain Koide BX008)</name>
    <dbReference type="NCBI Taxonomy" id="946122"/>
    <lineage>
        <taxon>Eukaryota</taxon>
        <taxon>Fungi</taxon>
        <taxon>Dikarya</taxon>
        <taxon>Basidiomycota</taxon>
        <taxon>Agaricomycotina</taxon>
        <taxon>Agaricomycetes</taxon>
        <taxon>Agaricomycetidae</taxon>
        <taxon>Agaricales</taxon>
        <taxon>Pluteineae</taxon>
        <taxon>Amanitaceae</taxon>
        <taxon>Amanita</taxon>
    </lineage>
</organism>
<evidence type="ECO:0000313" key="3">
    <source>
        <dbReference type="EMBL" id="KIL62302.1"/>
    </source>
</evidence>
<evidence type="ECO:0000313" key="4">
    <source>
        <dbReference type="Proteomes" id="UP000054549"/>
    </source>
</evidence>
<dbReference type="AlphaFoldDB" id="A0A0C2WL61"/>
<protein>
    <submittedName>
        <fullName evidence="3">Uncharacterized protein</fullName>
    </submittedName>
</protein>
<feature type="region of interest" description="Disordered" evidence="1">
    <location>
        <begin position="50"/>
        <end position="90"/>
    </location>
</feature>
<feature type="transmembrane region" description="Helical" evidence="2">
    <location>
        <begin position="20"/>
        <end position="42"/>
    </location>
</feature>
<dbReference type="InParanoid" id="A0A0C2WL61"/>
<name>A0A0C2WL61_AMAMK</name>
<dbReference type="HOGENOM" id="CLU_839286_0_0_1"/>
<proteinExistence type="predicted"/>
<evidence type="ECO:0000256" key="1">
    <source>
        <dbReference type="SAM" id="MobiDB-lite"/>
    </source>
</evidence>
<dbReference type="EMBL" id="KN818272">
    <property type="protein sequence ID" value="KIL62302.1"/>
    <property type="molecule type" value="Genomic_DNA"/>
</dbReference>
<keyword evidence="4" id="KW-1185">Reference proteome</keyword>
<reference evidence="3 4" key="1">
    <citation type="submission" date="2014-04" db="EMBL/GenBank/DDBJ databases">
        <title>Evolutionary Origins and Diversification of the Mycorrhizal Mutualists.</title>
        <authorList>
            <consortium name="DOE Joint Genome Institute"/>
            <consortium name="Mycorrhizal Genomics Consortium"/>
            <person name="Kohler A."/>
            <person name="Kuo A."/>
            <person name="Nagy L.G."/>
            <person name="Floudas D."/>
            <person name="Copeland A."/>
            <person name="Barry K.W."/>
            <person name="Cichocki N."/>
            <person name="Veneault-Fourrey C."/>
            <person name="LaButti K."/>
            <person name="Lindquist E.A."/>
            <person name="Lipzen A."/>
            <person name="Lundell T."/>
            <person name="Morin E."/>
            <person name="Murat C."/>
            <person name="Riley R."/>
            <person name="Ohm R."/>
            <person name="Sun H."/>
            <person name="Tunlid A."/>
            <person name="Henrissat B."/>
            <person name="Grigoriev I.V."/>
            <person name="Hibbett D.S."/>
            <person name="Martin F."/>
        </authorList>
    </citation>
    <scope>NUCLEOTIDE SEQUENCE [LARGE SCALE GENOMIC DNA]</scope>
    <source>
        <strain evidence="3 4">Koide BX008</strain>
    </source>
</reference>
<keyword evidence="2" id="KW-0812">Transmembrane</keyword>
<keyword evidence="2" id="KW-1133">Transmembrane helix</keyword>
<feature type="compositionally biased region" description="Basic and acidic residues" evidence="1">
    <location>
        <begin position="50"/>
        <end position="65"/>
    </location>
</feature>
<feature type="region of interest" description="Disordered" evidence="1">
    <location>
        <begin position="123"/>
        <end position="181"/>
    </location>
</feature>
<evidence type="ECO:0000256" key="2">
    <source>
        <dbReference type="SAM" id="Phobius"/>
    </source>
</evidence>
<dbReference type="Proteomes" id="UP000054549">
    <property type="component" value="Unassembled WGS sequence"/>
</dbReference>
<accession>A0A0C2WL61</accession>